<dbReference type="RefSeq" id="WP_092598654.1">
    <property type="nucleotide sequence ID" value="NZ_FNFI01000009.1"/>
</dbReference>
<gene>
    <name evidence="2" type="ORF">SAMN05216187_10937</name>
</gene>
<dbReference type="SUPFAM" id="SSF51735">
    <property type="entry name" value="NAD(P)-binding Rossmann-fold domains"/>
    <property type="match status" value="1"/>
</dbReference>
<dbReference type="OrthoDB" id="9785372at2"/>
<reference evidence="3" key="1">
    <citation type="submission" date="2016-10" db="EMBL/GenBank/DDBJ databases">
        <authorList>
            <person name="Varghese N."/>
            <person name="Submissions S."/>
        </authorList>
    </citation>
    <scope>NUCLEOTIDE SEQUENCE [LARGE SCALE GENOMIC DNA]</scope>
    <source>
        <strain evidence="3">CGMCC 1.8911</strain>
    </source>
</reference>
<dbReference type="InterPro" id="IPR036291">
    <property type="entry name" value="NAD(P)-bd_dom_sf"/>
</dbReference>
<name>A0A1G9C6S9_9STAP</name>
<dbReference type="PANTHER" id="PTHR43355:SF2">
    <property type="entry name" value="FLAVIN REDUCTASE (NADPH)"/>
    <property type="match status" value="1"/>
</dbReference>
<dbReference type="InterPro" id="IPR016040">
    <property type="entry name" value="NAD(P)-bd_dom"/>
</dbReference>
<dbReference type="Proteomes" id="UP000242700">
    <property type="component" value="Unassembled WGS sequence"/>
</dbReference>
<dbReference type="EMBL" id="FNFI01000009">
    <property type="protein sequence ID" value="SDK47372.1"/>
    <property type="molecule type" value="Genomic_DNA"/>
</dbReference>
<protein>
    <recommendedName>
        <fullName evidence="1">NAD(P)-binding domain-containing protein</fullName>
    </recommendedName>
</protein>
<dbReference type="PANTHER" id="PTHR43355">
    <property type="entry name" value="FLAVIN REDUCTASE (NADPH)"/>
    <property type="match status" value="1"/>
</dbReference>
<dbReference type="CDD" id="cd05244">
    <property type="entry name" value="BVR-B_like_SDR_a"/>
    <property type="match status" value="1"/>
</dbReference>
<organism evidence="2 3">
    <name type="scientific">Jeotgalicoccus aerolatus</name>
    <dbReference type="NCBI Taxonomy" id="709510"/>
    <lineage>
        <taxon>Bacteria</taxon>
        <taxon>Bacillati</taxon>
        <taxon>Bacillota</taxon>
        <taxon>Bacilli</taxon>
        <taxon>Bacillales</taxon>
        <taxon>Staphylococcaceae</taxon>
        <taxon>Jeotgalicoccus</taxon>
    </lineage>
</organism>
<dbReference type="GO" id="GO:0016646">
    <property type="term" value="F:oxidoreductase activity, acting on the CH-NH group of donors, NAD or NADP as acceptor"/>
    <property type="evidence" value="ECO:0007669"/>
    <property type="project" value="TreeGrafter"/>
</dbReference>
<sequence length="212" mass="22664">MKIGIVGATGKAGSLILDEAKDRGHEVTAIVRNANKLNNKDVKVIEKEVQELVKEDFNGLDVVVNAFGAPLGEKDAHIEAGRSLISALSGTDTRLIVVGGAGSLYVDDSKTTQVIDTPNFPDMFKATASGQGANLKELQATEDLLWTFVSPSAEFDAAGKRTGKYQSGSDILLVNETGESYISYADYAIAIVDEAENANHVKERFTVTAEKE</sequence>
<dbReference type="STRING" id="586411.SAMN05216187_10937"/>
<feature type="domain" description="NAD(P)-binding" evidence="1">
    <location>
        <begin position="7"/>
        <end position="193"/>
    </location>
</feature>
<proteinExistence type="predicted"/>
<evidence type="ECO:0000259" key="1">
    <source>
        <dbReference type="Pfam" id="PF13460"/>
    </source>
</evidence>
<dbReference type="Pfam" id="PF13460">
    <property type="entry name" value="NAD_binding_10"/>
    <property type="match status" value="1"/>
</dbReference>
<evidence type="ECO:0000313" key="2">
    <source>
        <dbReference type="EMBL" id="SDK47372.1"/>
    </source>
</evidence>
<dbReference type="InterPro" id="IPR051606">
    <property type="entry name" value="Polyketide_Oxido-like"/>
</dbReference>
<evidence type="ECO:0000313" key="3">
    <source>
        <dbReference type="Proteomes" id="UP000242700"/>
    </source>
</evidence>
<dbReference type="AlphaFoldDB" id="A0A1G9C6S9"/>
<dbReference type="Gene3D" id="3.40.50.720">
    <property type="entry name" value="NAD(P)-binding Rossmann-like Domain"/>
    <property type="match status" value="1"/>
</dbReference>
<accession>A0A1G9C6S9</accession>